<reference evidence="9 10" key="1">
    <citation type="journal article" date="2018" name="Nat. Biotechnol.">
        <title>A standardized bacterial taxonomy based on genome phylogeny substantially revises the tree of life.</title>
        <authorList>
            <person name="Parks D.H."/>
            <person name="Chuvochina M."/>
            <person name="Waite D.W."/>
            <person name="Rinke C."/>
            <person name="Skarshewski A."/>
            <person name="Chaumeil P.A."/>
            <person name="Hugenholtz P."/>
        </authorList>
    </citation>
    <scope>NUCLEOTIDE SEQUENCE [LARGE SCALE GENOMIC DNA]</scope>
    <source>
        <strain evidence="9">UBA11728</strain>
    </source>
</reference>
<keyword evidence="4 7" id="KW-0812">Transmembrane</keyword>
<comment type="caution">
    <text evidence="9">The sequence shown here is derived from an EMBL/GenBank/DDBJ whole genome shotgun (WGS) entry which is preliminary data.</text>
</comment>
<evidence type="ECO:0000256" key="5">
    <source>
        <dbReference type="ARBA" id="ARBA00022989"/>
    </source>
</evidence>
<comment type="subcellular location">
    <subcellularLocation>
        <location evidence="1 7">Cell membrane</location>
        <topology evidence="1 7">Multi-pass membrane protein</topology>
    </subcellularLocation>
</comment>
<dbReference type="PROSITE" id="PS50928">
    <property type="entry name" value="ABC_TM1"/>
    <property type="match status" value="1"/>
</dbReference>
<evidence type="ECO:0000259" key="8">
    <source>
        <dbReference type="PROSITE" id="PS50928"/>
    </source>
</evidence>
<feature type="transmembrane region" description="Helical" evidence="7">
    <location>
        <begin position="88"/>
        <end position="110"/>
    </location>
</feature>
<evidence type="ECO:0000256" key="4">
    <source>
        <dbReference type="ARBA" id="ARBA00022692"/>
    </source>
</evidence>
<gene>
    <name evidence="9" type="ORF">DHW61_10895</name>
</gene>
<evidence type="ECO:0000256" key="6">
    <source>
        <dbReference type="ARBA" id="ARBA00023136"/>
    </source>
</evidence>
<dbReference type="PANTHER" id="PTHR43744:SF9">
    <property type="entry name" value="POLYGALACTURONAN_RHAMNOGALACTURONAN TRANSPORT SYSTEM PERMEASE PROTEIN YTCP"/>
    <property type="match status" value="1"/>
</dbReference>
<feature type="domain" description="ABC transmembrane type-1" evidence="8">
    <location>
        <begin position="1"/>
        <end position="187"/>
    </location>
</feature>
<dbReference type="SUPFAM" id="SSF161098">
    <property type="entry name" value="MetI-like"/>
    <property type="match status" value="1"/>
</dbReference>
<evidence type="ECO:0000256" key="3">
    <source>
        <dbReference type="ARBA" id="ARBA00022475"/>
    </source>
</evidence>
<organism evidence="9 10">
    <name type="scientific">Lachnoclostridium phytofermentans</name>
    <dbReference type="NCBI Taxonomy" id="66219"/>
    <lineage>
        <taxon>Bacteria</taxon>
        <taxon>Bacillati</taxon>
        <taxon>Bacillota</taxon>
        <taxon>Clostridia</taxon>
        <taxon>Lachnospirales</taxon>
        <taxon>Lachnospiraceae</taxon>
    </lineage>
</organism>
<keyword evidence="6 7" id="KW-0472">Membrane</keyword>
<dbReference type="PANTHER" id="PTHR43744">
    <property type="entry name" value="ABC TRANSPORTER PERMEASE PROTEIN MG189-RELATED-RELATED"/>
    <property type="match status" value="1"/>
</dbReference>
<evidence type="ECO:0000313" key="10">
    <source>
        <dbReference type="Proteomes" id="UP000262969"/>
    </source>
</evidence>
<dbReference type="AlphaFoldDB" id="A0A3D2X960"/>
<dbReference type="GO" id="GO:0005886">
    <property type="term" value="C:plasma membrane"/>
    <property type="evidence" value="ECO:0007669"/>
    <property type="project" value="UniProtKB-SubCell"/>
</dbReference>
<name>A0A3D2X960_9FIRM</name>
<feature type="transmembrane region" description="Helical" evidence="7">
    <location>
        <begin position="15"/>
        <end position="36"/>
    </location>
</feature>
<keyword evidence="5 7" id="KW-1133">Transmembrane helix</keyword>
<comment type="similarity">
    <text evidence="7">Belongs to the binding-protein-dependent transport system permease family.</text>
</comment>
<evidence type="ECO:0000256" key="1">
    <source>
        <dbReference type="ARBA" id="ARBA00004651"/>
    </source>
</evidence>
<dbReference type="GO" id="GO:0055085">
    <property type="term" value="P:transmembrane transport"/>
    <property type="evidence" value="ECO:0007669"/>
    <property type="project" value="InterPro"/>
</dbReference>
<dbReference type="CDD" id="cd06261">
    <property type="entry name" value="TM_PBP2"/>
    <property type="match status" value="1"/>
</dbReference>
<dbReference type="Pfam" id="PF00528">
    <property type="entry name" value="BPD_transp_1"/>
    <property type="match status" value="1"/>
</dbReference>
<evidence type="ECO:0000256" key="2">
    <source>
        <dbReference type="ARBA" id="ARBA00022448"/>
    </source>
</evidence>
<keyword evidence="3" id="KW-1003">Cell membrane</keyword>
<dbReference type="InterPro" id="IPR000515">
    <property type="entry name" value="MetI-like"/>
</dbReference>
<accession>A0A3D2X960</accession>
<feature type="non-terminal residue" evidence="9">
    <location>
        <position position="1"/>
    </location>
</feature>
<dbReference type="EMBL" id="DPVV01000364">
    <property type="protein sequence ID" value="HCL02898.1"/>
    <property type="molecule type" value="Genomic_DNA"/>
</dbReference>
<feature type="transmembrane region" description="Helical" evidence="7">
    <location>
        <begin position="48"/>
        <end position="67"/>
    </location>
</feature>
<sequence length="202" mass="23280">FAYSMSRKDLIVRKFLNIAFIFTMYFGGGIVPYYMILKNVGLINNFWVYIWPNIISVYNMILIRNYIQSLPNDLYESAKIDGANDIVIFFRIVMPLIKPILMTVTLFVAIMQWNSWFDSHIYTSSQNLKTLQAVIYQLLNKYDTKMMTSAAARMSDAANKNVVTPDSIRMASTMISTIPIMLVYPLVQKYFVKGIMLGAVKE</sequence>
<dbReference type="Proteomes" id="UP000262969">
    <property type="component" value="Unassembled WGS sequence"/>
</dbReference>
<dbReference type="Gene3D" id="1.10.3720.10">
    <property type="entry name" value="MetI-like"/>
    <property type="match status" value="1"/>
</dbReference>
<dbReference type="InterPro" id="IPR035906">
    <property type="entry name" value="MetI-like_sf"/>
</dbReference>
<proteinExistence type="inferred from homology"/>
<protein>
    <submittedName>
        <fullName evidence="9">Sugar ABC transporter permease</fullName>
    </submittedName>
</protein>
<evidence type="ECO:0000256" key="7">
    <source>
        <dbReference type="RuleBase" id="RU363032"/>
    </source>
</evidence>
<evidence type="ECO:0000313" key="9">
    <source>
        <dbReference type="EMBL" id="HCL02898.1"/>
    </source>
</evidence>
<keyword evidence="2 7" id="KW-0813">Transport</keyword>